<keyword evidence="2" id="KW-0472">Membrane</keyword>
<dbReference type="EMBL" id="JAAKZY010000210">
    <property type="protein sequence ID" value="NGO13769.1"/>
    <property type="molecule type" value="Genomic_DNA"/>
</dbReference>
<evidence type="ECO:0000256" key="1">
    <source>
        <dbReference type="ARBA" id="ARBA00006739"/>
    </source>
</evidence>
<proteinExistence type="inferred from homology"/>
<comment type="caution">
    <text evidence="4">The sequence shown here is derived from an EMBL/GenBank/DDBJ whole genome shotgun (WGS) entry which is preliminary data.</text>
</comment>
<accession>A0A6G4VI34</accession>
<feature type="transmembrane region" description="Helical" evidence="2">
    <location>
        <begin position="226"/>
        <end position="254"/>
    </location>
</feature>
<keyword evidence="4" id="KW-0808">Transferase</keyword>
<dbReference type="PANTHER" id="PTHR48090:SF8">
    <property type="entry name" value="GLYCOSYLTRANSFERASE CSBB-RELATED"/>
    <property type="match status" value="1"/>
</dbReference>
<comment type="similarity">
    <text evidence="1">Belongs to the glycosyltransferase 2 family.</text>
</comment>
<dbReference type="GO" id="GO:0005886">
    <property type="term" value="C:plasma membrane"/>
    <property type="evidence" value="ECO:0007669"/>
    <property type="project" value="TreeGrafter"/>
</dbReference>
<reference evidence="4 5" key="1">
    <citation type="submission" date="2020-02" db="EMBL/GenBank/DDBJ databases">
        <title>Whole-genome analyses of novel actinobacteria.</title>
        <authorList>
            <person name="Sahin N."/>
            <person name="Gencbay T."/>
        </authorList>
    </citation>
    <scope>NUCLEOTIDE SEQUENCE [LARGE SCALE GENOMIC DNA]</scope>
    <source>
        <strain evidence="4 5">HC44</strain>
    </source>
</reference>
<dbReference type="RefSeq" id="WP_165267506.1">
    <property type="nucleotide sequence ID" value="NZ_JAAKZY010000210.1"/>
</dbReference>
<dbReference type="Pfam" id="PF00535">
    <property type="entry name" value="Glycos_transf_2"/>
    <property type="match status" value="1"/>
</dbReference>
<feature type="domain" description="Glycosyltransferase 2-like" evidence="3">
    <location>
        <begin position="3"/>
        <end position="165"/>
    </location>
</feature>
<dbReference type="Proteomes" id="UP000472335">
    <property type="component" value="Unassembled WGS sequence"/>
</dbReference>
<dbReference type="InterPro" id="IPR001173">
    <property type="entry name" value="Glyco_trans_2-like"/>
</dbReference>
<keyword evidence="5" id="KW-1185">Reference proteome</keyword>
<dbReference type="SUPFAM" id="SSF53448">
    <property type="entry name" value="Nucleotide-diphospho-sugar transferases"/>
    <property type="match status" value="1"/>
</dbReference>
<evidence type="ECO:0000313" key="5">
    <source>
        <dbReference type="Proteomes" id="UP000472335"/>
    </source>
</evidence>
<name>A0A6G4VI34_9ACTN</name>
<dbReference type="CDD" id="cd04187">
    <property type="entry name" value="DPM1_like_bac"/>
    <property type="match status" value="1"/>
</dbReference>
<dbReference type="AlphaFoldDB" id="A0A6G4VI34"/>
<dbReference type="InterPro" id="IPR050256">
    <property type="entry name" value="Glycosyltransferase_2"/>
</dbReference>
<protein>
    <submittedName>
        <fullName evidence="4">Glycosyltransferase family 2 protein</fullName>
    </submittedName>
</protein>
<evidence type="ECO:0000313" key="4">
    <source>
        <dbReference type="EMBL" id="NGO13769.1"/>
    </source>
</evidence>
<keyword evidence="2" id="KW-0812">Transmembrane</keyword>
<dbReference type="InterPro" id="IPR029044">
    <property type="entry name" value="Nucleotide-diphossugar_trans"/>
</dbReference>
<feature type="transmembrane region" description="Helical" evidence="2">
    <location>
        <begin position="260"/>
        <end position="284"/>
    </location>
</feature>
<gene>
    <name evidence="4" type="ORF">G5C60_40805</name>
</gene>
<evidence type="ECO:0000256" key="2">
    <source>
        <dbReference type="SAM" id="Phobius"/>
    </source>
</evidence>
<dbReference type="Gene3D" id="3.90.550.10">
    <property type="entry name" value="Spore Coat Polysaccharide Biosynthesis Protein SpsA, Chain A"/>
    <property type="match status" value="1"/>
</dbReference>
<organism evidence="4 5">
    <name type="scientific">Streptomyces scabichelini</name>
    <dbReference type="NCBI Taxonomy" id="2711217"/>
    <lineage>
        <taxon>Bacteria</taxon>
        <taxon>Bacillati</taxon>
        <taxon>Actinomycetota</taxon>
        <taxon>Actinomycetes</taxon>
        <taxon>Kitasatosporales</taxon>
        <taxon>Streptomycetaceae</taxon>
        <taxon>Streptomyces</taxon>
    </lineage>
</organism>
<keyword evidence="2" id="KW-1133">Transmembrane helix</keyword>
<evidence type="ECO:0000259" key="3">
    <source>
        <dbReference type="Pfam" id="PF00535"/>
    </source>
</evidence>
<sequence>MLSVVVPCFNEEQVLEAFNDELHARLDELQEPYEVVFVDDGSTDGTLALLRAFAFRDPHVRYLSLSRNFGKEAGLLAGLRECTGDHIAIMDADLQHPPSLLGRMLDLRREGFDQVVARRTRDHDGPLRTLLSHGYYRLVNHWADIEMVDGAGDFRLLSRRAVDALLDLGERNRFSKGLFSWIGFSTVFFDYTDTPRAGGHSKWSYRKLLNYAVDGLVSFNSRPLRLAIHIGLLLSGLALAYAAWTVGAVLIGGITAPGYVTLLVGITGFGGMQMVLLGLIGEYVGRVYNECKQRPHYLVSERPPADVTRPPALRTRSS</sequence>
<dbReference type="GO" id="GO:0016740">
    <property type="term" value="F:transferase activity"/>
    <property type="evidence" value="ECO:0007669"/>
    <property type="project" value="UniProtKB-KW"/>
</dbReference>
<dbReference type="PANTHER" id="PTHR48090">
    <property type="entry name" value="UNDECAPRENYL-PHOSPHATE 4-DEOXY-4-FORMAMIDO-L-ARABINOSE TRANSFERASE-RELATED"/>
    <property type="match status" value="1"/>
</dbReference>